<dbReference type="RefSeq" id="WP_090850652.1">
    <property type="nucleotide sequence ID" value="NZ_FNJU01000002.1"/>
</dbReference>
<protein>
    <submittedName>
        <fullName evidence="6">Diguanylate cyclase (GGDEF) domain-containing protein</fullName>
    </submittedName>
</protein>
<name>A0A1H0RLK0_9BACI</name>
<reference evidence="7" key="1">
    <citation type="submission" date="2016-10" db="EMBL/GenBank/DDBJ databases">
        <authorList>
            <person name="Varghese N."/>
            <person name="Submissions S."/>
        </authorList>
    </citation>
    <scope>NUCLEOTIDE SEQUENCE [LARGE SCALE GENOMIC DNA]</scope>
    <source>
        <strain evidence="7">IBRC-M10078</strain>
    </source>
</reference>
<feature type="modified residue" description="4-aspartylphosphate" evidence="2">
    <location>
        <position position="470"/>
    </location>
</feature>
<dbReference type="Proteomes" id="UP000199159">
    <property type="component" value="Unassembled WGS sequence"/>
</dbReference>
<dbReference type="InterPro" id="IPR011006">
    <property type="entry name" value="CheY-like_superfamily"/>
</dbReference>
<dbReference type="PANTHER" id="PTHR45138:SF9">
    <property type="entry name" value="DIGUANYLATE CYCLASE DGCM-RELATED"/>
    <property type="match status" value="1"/>
</dbReference>
<evidence type="ECO:0000313" key="6">
    <source>
        <dbReference type="EMBL" id="SDP30374.1"/>
    </source>
</evidence>
<accession>A0A1H0RLK0</accession>
<dbReference type="SUPFAM" id="SSF52172">
    <property type="entry name" value="CheY-like"/>
    <property type="match status" value="2"/>
</dbReference>
<dbReference type="GO" id="GO:0005886">
    <property type="term" value="C:plasma membrane"/>
    <property type="evidence" value="ECO:0007669"/>
    <property type="project" value="TreeGrafter"/>
</dbReference>
<feature type="domain" description="Response regulatory" evidence="3">
    <location>
        <begin position="112"/>
        <end position="228"/>
    </location>
</feature>
<dbReference type="GO" id="GO:1902201">
    <property type="term" value="P:negative regulation of bacterial-type flagellum-dependent cell motility"/>
    <property type="evidence" value="ECO:0007669"/>
    <property type="project" value="TreeGrafter"/>
</dbReference>
<proteinExistence type="predicted"/>
<feature type="modified residue" description="Phosphohistidine" evidence="1">
    <location>
        <position position="36"/>
    </location>
</feature>
<feature type="domain" description="Response regulatory" evidence="3">
    <location>
        <begin position="412"/>
        <end position="537"/>
    </location>
</feature>
<feature type="domain" description="GGDEF" evidence="4">
    <location>
        <begin position="268"/>
        <end position="401"/>
    </location>
</feature>
<organism evidence="6 7">
    <name type="scientific">Litchfieldia salsa</name>
    <dbReference type="NCBI Taxonomy" id="930152"/>
    <lineage>
        <taxon>Bacteria</taxon>
        <taxon>Bacillati</taxon>
        <taxon>Bacillota</taxon>
        <taxon>Bacilli</taxon>
        <taxon>Bacillales</taxon>
        <taxon>Bacillaceae</taxon>
        <taxon>Litchfieldia</taxon>
    </lineage>
</organism>
<evidence type="ECO:0000256" key="2">
    <source>
        <dbReference type="PROSITE-ProRule" id="PRU00169"/>
    </source>
</evidence>
<dbReference type="SUPFAM" id="SSF55073">
    <property type="entry name" value="Nucleotide cyclase"/>
    <property type="match status" value="1"/>
</dbReference>
<dbReference type="GO" id="GO:0052621">
    <property type="term" value="F:diguanylate cyclase activity"/>
    <property type="evidence" value="ECO:0007669"/>
    <property type="project" value="TreeGrafter"/>
</dbReference>
<evidence type="ECO:0000259" key="5">
    <source>
        <dbReference type="PROSITE" id="PS50894"/>
    </source>
</evidence>
<dbReference type="SMART" id="SM00448">
    <property type="entry name" value="REC"/>
    <property type="match status" value="2"/>
</dbReference>
<dbReference type="InterPro" id="IPR029787">
    <property type="entry name" value="Nucleotide_cyclase"/>
</dbReference>
<dbReference type="GO" id="GO:0043709">
    <property type="term" value="P:cell adhesion involved in single-species biofilm formation"/>
    <property type="evidence" value="ECO:0007669"/>
    <property type="project" value="TreeGrafter"/>
</dbReference>
<dbReference type="Pfam" id="PF00990">
    <property type="entry name" value="GGDEF"/>
    <property type="match status" value="1"/>
</dbReference>
<dbReference type="CDD" id="cd01949">
    <property type="entry name" value="GGDEF"/>
    <property type="match status" value="1"/>
</dbReference>
<dbReference type="SUPFAM" id="SSF47226">
    <property type="entry name" value="Histidine-containing phosphotransfer domain, HPT domain"/>
    <property type="match status" value="1"/>
</dbReference>
<dbReference type="PANTHER" id="PTHR45138">
    <property type="entry name" value="REGULATORY COMPONENTS OF SENSORY TRANSDUCTION SYSTEM"/>
    <property type="match status" value="1"/>
</dbReference>
<gene>
    <name evidence="6" type="ORF">SAMN05216565_102279</name>
</gene>
<evidence type="ECO:0000313" key="7">
    <source>
        <dbReference type="Proteomes" id="UP000199159"/>
    </source>
</evidence>
<dbReference type="InterPro" id="IPR008207">
    <property type="entry name" value="Sig_transdc_His_kin_Hpt_dom"/>
</dbReference>
<dbReference type="Pfam" id="PF00072">
    <property type="entry name" value="Response_reg"/>
    <property type="match status" value="2"/>
</dbReference>
<dbReference type="EMBL" id="FNJU01000002">
    <property type="protein sequence ID" value="SDP30374.1"/>
    <property type="molecule type" value="Genomic_DNA"/>
</dbReference>
<dbReference type="Gene3D" id="3.30.70.270">
    <property type="match status" value="1"/>
</dbReference>
<dbReference type="InterPro" id="IPR050469">
    <property type="entry name" value="Diguanylate_Cyclase"/>
</dbReference>
<dbReference type="InterPro" id="IPR043128">
    <property type="entry name" value="Rev_trsase/Diguanyl_cyclase"/>
</dbReference>
<evidence type="ECO:0000259" key="3">
    <source>
        <dbReference type="PROSITE" id="PS50110"/>
    </source>
</evidence>
<dbReference type="FunFam" id="3.30.70.270:FF:000001">
    <property type="entry name" value="Diguanylate cyclase domain protein"/>
    <property type="match status" value="1"/>
</dbReference>
<dbReference type="GO" id="GO:0000160">
    <property type="term" value="P:phosphorelay signal transduction system"/>
    <property type="evidence" value="ECO:0007669"/>
    <property type="project" value="InterPro"/>
</dbReference>
<dbReference type="Gene3D" id="3.40.50.2300">
    <property type="match status" value="2"/>
</dbReference>
<dbReference type="STRING" id="930152.SAMN05216565_102279"/>
<dbReference type="SMART" id="SM00267">
    <property type="entry name" value="GGDEF"/>
    <property type="match status" value="1"/>
</dbReference>
<dbReference type="CDD" id="cd17574">
    <property type="entry name" value="REC_OmpR"/>
    <property type="match status" value="1"/>
</dbReference>
<evidence type="ECO:0000256" key="1">
    <source>
        <dbReference type="PROSITE-ProRule" id="PRU00110"/>
    </source>
</evidence>
<dbReference type="PROSITE" id="PS50894">
    <property type="entry name" value="HPT"/>
    <property type="match status" value="1"/>
</dbReference>
<feature type="modified residue" description="4-aspartylphosphate" evidence="2">
    <location>
        <position position="161"/>
    </location>
</feature>
<dbReference type="PROSITE" id="PS50110">
    <property type="entry name" value="RESPONSE_REGULATORY"/>
    <property type="match status" value="2"/>
</dbReference>
<dbReference type="OrthoDB" id="9759607at2"/>
<dbReference type="InterPro" id="IPR000160">
    <property type="entry name" value="GGDEF_dom"/>
</dbReference>
<dbReference type="PROSITE" id="PS50887">
    <property type="entry name" value="GGDEF"/>
    <property type="match status" value="1"/>
</dbReference>
<keyword evidence="2" id="KW-0597">Phosphoprotein</keyword>
<dbReference type="InterPro" id="IPR036641">
    <property type="entry name" value="HPT_dom_sf"/>
</dbReference>
<evidence type="ECO:0000259" key="4">
    <source>
        <dbReference type="PROSITE" id="PS50887"/>
    </source>
</evidence>
<keyword evidence="7" id="KW-1185">Reference proteome</keyword>
<dbReference type="NCBIfam" id="TIGR00254">
    <property type="entry name" value="GGDEF"/>
    <property type="match status" value="1"/>
</dbReference>
<dbReference type="AlphaFoldDB" id="A0A1H0RLK0"/>
<dbReference type="InterPro" id="IPR001789">
    <property type="entry name" value="Sig_transdc_resp-reg_receiver"/>
</dbReference>
<sequence>MKKYKKKFMETNKAKLDSWFQKDQDVDHIELYRFLHSIAGTAPTIGLDNLGAAARNIMNEIEDSIGKRYTISEIQELLFSFISYFNLVVDEEKDIVEQILEDNITLNNDESVVMIIDDDTSMLMYLKEELQKQGWYVVAIADPLKAVSTYYDVHPDCLIIDVFMKEHNGFEVLTFLKQKMKQQFVPTIMMSVKNQKDIRLKSYEMGADEFVAKPFELDELIVKINRHLERKKHIDNLLLIDELTRVYNRKYLQKAFQQLEADLSRNNHPFCMAMLDLDYFKKINDTYGHLVGDNVLKQFATFMNDHSRNGDLVVRFGGEEFVLLFSQMKINNAYNVLNRLLHKFSLLEFTGGEDSFICTFSGGIVEVNQAGKPLSHWLDLADSALYEAKEHGRKNIKLANDTVTVPHRKKIKVAIVDDDPIIRTMLNDLFNKVSVNSGLDMEISVFRDGQVFLANEEYLQTNSSYLVVLDGIMPKMDGLEVLQRLRAFERSDRFTVLMLTSRNSERDISRALQLGADDYITKPFKILELESRIHHLLKRVK</sequence>
<feature type="domain" description="HPt" evidence="5">
    <location>
        <begin position="1"/>
        <end position="99"/>
    </location>
</feature>